<keyword evidence="4" id="KW-1185">Reference proteome</keyword>
<dbReference type="Gene3D" id="1.25.40.10">
    <property type="entry name" value="Tetratricopeptide repeat domain"/>
    <property type="match status" value="1"/>
</dbReference>
<evidence type="ECO:0000313" key="3">
    <source>
        <dbReference type="EMBL" id="KAF7390990.1"/>
    </source>
</evidence>
<evidence type="ECO:0008006" key="5">
    <source>
        <dbReference type="Google" id="ProtNLM"/>
    </source>
</evidence>
<organism evidence="3 4">
    <name type="scientific">Vespula vulgaris</name>
    <name type="common">Yellow jacket</name>
    <name type="synonym">Wasp</name>
    <dbReference type="NCBI Taxonomy" id="7454"/>
    <lineage>
        <taxon>Eukaryota</taxon>
        <taxon>Metazoa</taxon>
        <taxon>Ecdysozoa</taxon>
        <taxon>Arthropoda</taxon>
        <taxon>Hexapoda</taxon>
        <taxon>Insecta</taxon>
        <taxon>Pterygota</taxon>
        <taxon>Neoptera</taxon>
        <taxon>Endopterygota</taxon>
        <taxon>Hymenoptera</taxon>
        <taxon>Apocrita</taxon>
        <taxon>Aculeata</taxon>
        <taxon>Vespoidea</taxon>
        <taxon>Vespidae</taxon>
        <taxon>Vespinae</taxon>
        <taxon>Vespula</taxon>
    </lineage>
</organism>
<sequence length="552" mass="62829">MAEGNNKMSKDVSSVSEDTDEKTTDISRYFNNAPRTIFDDIVAPNEQNYFNTVSDSEDNVSRFNSLLNCTTNDLFSVDTLLDNDRMSDTLLDNDHMIQSNLHRDAWIPSERTRKILRSIATSTVGTTFLERDNLTMPGLALQGDMPDLIKTAVSHFLGEDEEMQRNVLTASDVTQDERGLRKLIQTGCYRAAINLSGRLISIYAQGYGKINQSSKHTPHSLYLWYTRLSLLAKLKQNELLEKESKPFGDLDKPDMYYTFYPELYGTKPGSMASFAFRLLLAEVPYYYGKPKEALDKLHKVLSVVNEILSNLQAGLMREANDTKVTNTEQKKDAIKLWSRRKSRVLISIINCAVGMKNYILAVDILEELSKSHDWTTEQLQIFRSSIGRIYLFLGDVSTAETLLNNRIIQTTTTTVRELVDRGLIAVAKNSFQEAFNYFQTASTMDPSNVMLLNNMAVCLLYTGQLKAAVHLYENAVARNPMKSLQEPILLNMCTSYELHTNHCKQTKLHLLRQLNKYKGDAIDIQCLKLVTHERSLEMKSTDQYFASQRRSV</sequence>
<dbReference type="PROSITE" id="PS50005">
    <property type="entry name" value="TPR"/>
    <property type="match status" value="1"/>
</dbReference>
<dbReference type="SUPFAM" id="SSF48452">
    <property type="entry name" value="TPR-like"/>
    <property type="match status" value="1"/>
</dbReference>
<proteinExistence type="predicted"/>
<dbReference type="PANTHER" id="PTHR21581:SF6">
    <property type="entry name" value="TRAFFICKING PROTEIN PARTICLE COMPLEX SUBUNIT 12"/>
    <property type="match status" value="1"/>
</dbReference>
<dbReference type="AlphaFoldDB" id="A0A834MZC9"/>
<gene>
    <name evidence="3" type="ORF">HZH66_009470</name>
</gene>
<dbReference type="SMART" id="SM00028">
    <property type="entry name" value="TPR"/>
    <property type="match status" value="3"/>
</dbReference>
<feature type="region of interest" description="Disordered" evidence="2">
    <location>
        <begin position="1"/>
        <end position="26"/>
    </location>
</feature>
<protein>
    <recommendedName>
        <fullName evidence="5">Trafficking protein particle complex subunit 12</fullName>
    </recommendedName>
</protein>
<feature type="repeat" description="TPR" evidence="1">
    <location>
        <begin position="415"/>
        <end position="448"/>
    </location>
</feature>
<dbReference type="Proteomes" id="UP000614350">
    <property type="component" value="Unassembled WGS sequence"/>
</dbReference>
<name>A0A834MZC9_VESVU</name>
<evidence type="ECO:0000256" key="2">
    <source>
        <dbReference type="SAM" id="MobiDB-lite"/>
    </source>
</evidence>
<dbReference type="InterPro" id="IPR011990">
    <property type="entry name" value="TPR-like_helical_dom_sf"/>
</dbReference>
<dbReference type="GO" id="GO:0005794">
    <property type="term" value="C:Golgi apparatus"/>
    <property type="evidence" value="ECO:0007669"/>
    <property type="project" value="TreeGrafter"/>
</dbReference>
<dbReference type="EMBL" id="JACSEA010000010">
    <property type="protein sequence ID" value="KAF7390990.1"/>
    <property type="molecule type" value="Genomic_DNA"/>
</dbReference>
<accession>A0A834MZC9</accession>
<dbReference type="Pfam" id="PF04733">
    <property type="entry name" value="Coatomer_E"/>
    <property type="match status" value="1"/>
</dbReference>
<keyword evidence="1" id="KW-0802">TPR repeat</keyword>
<dbReference type="PANTHER" id="PTHR21581">
    <property type="entry name" value="D-ALANYL-D-ALANINE CARBOXYPEPTIDASE"/>
    <property type="match status" value="1"/>
</dbReference>
<reference evidence="3" key="1">
    <citation type="journal article" date="2020" name="G3 (Bethesda)">
        <title>High-Quality Assemblies for Three Invasive Social Wasps from the &lt;i&gt;Vespula&lt;/i&gt; Genus.</title>
        <authorList>
            <person name="Harrop T.W.R."/>
            <person name="Guhlin J."/>
            <person name="McLaughlin G.M."/>
            <person name="Permina E."/>
            <person name="Stockwell P."/>
            <person name="Gilligan J."/>
            <person name="Le Lec M.F."/>
            <person name="Gruber M.A.M."/>
            <person name="Quinn O."/>
            <person name="Lovegrove M."/>
            <person name="Duncan E.J."/>
            <person name="Remnant E.J."/>
            <person name="Van Eeckhoven J."/>
            <person name="Graham B."/>
            <person name="Knapp R.A."/>
            <person name="Langford K.W."/>
            <person name="Kronenberg Z."/>
            <person name="Press M.O."/>
            <person name="Eacker S.M."/>
            <person name="Wilson-Rankin E.E."/>
            <person name="Purcell J."/>
            <person name="Lester P.J."/>
            <person name="Dearden P.K."/>
        </authorList>
    </citation>
    <scope>NUCLEOTIDE SEQUENCE</scope>
    <source>
        <strain evidence="3">Marl-1</strain>
    </source>
</reference>
<dbReference type="GO" id="GO:0030008">
    <property type="term" value="C:TRAPP complex"/>
    <property type="evidence" value="ECO:0007669"/>
    <property type="project" value="TreeGrafter"/>
</dbReference>
<evidence type="ECO:0000256" key="1">
    <source>
        <dbReference type="PROSITE-ProRule" id="PRU00339"/>
    </source>
</evidence>
<comment type="caution">
    <text evidence="3">The sequence shown here is derived from an EMBL/GenBank/DDBJ whole genome shotgun (WGS) entry which is preliminary data.</text>
</comment>
<evidence type="ECO:0000313" key="4">
    <source>
        <dbReference type="Proteomes" id="UP000614350"/>
    </source>
</evidence>
<dbReference type="InterPro" id="IPR019734">
    <property type="entry name" value="TPR_rpt"/>
</dbReference>